<feature type="non-terminal residue" evidence="1">
    <location>
        <position position="449"/>
    </location>
</feature>
<organism evidence="1 2">
    <name type="scientific">Cardiosporidium cionae</name>
    <dbReference type="NCBI Taxonomy" id="476202"/>
    <lineage>
        <taxon>Eukaryota</taxon>
        <taxon>Sar</taxon>
        <taxon>Alveolata</taxon>
        <taxon>Apicomplexa</taxon>
        <taxon>Aconoidasida</taxon>
        <taxon>Nephromycida</taxon>
        <taxon>Cardiosporidium</taxon>
    </lineage>
</organism>
<gene>
    <name evidence="1" type="ORF">IE077_003245</name>
</gene>
<comment type="caution">
    <text evidence="1">The sequence shown here is derived from an EMBL/GenBank/DDBJ whole genome shotgun (WGS) entry which is preliminary data.</text>
</comment>
<evidence type="ECO:0000313" key="2">
    <source>
        <dbReference type="Proteomes" id="UP000823046"/>
    </source>
</evidence>
<name>A0ABQ7J8T4_9APIC</name>
<keyword evidence="2" id="KW-1185">Reference proteome</keyword>
<proteinExistence type="predicted"/>
<sequence length="449" mass="50482">MKPGSLYVSLYCGPEPCPIKLVNDVADSAIAPAITALPLSSVTPAICKPAPRLCYTTSHELLCKGFAKVPAGIFTKHELKQLALMSPLVPGRGAGILPSKKRLGPTLRANGTFIPEKDINQHESFISRLNYCRNKAKTKSSCSKVYKAESSWYMKEDNLEVRIPLAYKRMLQESCSSENRKAIFNFHKQVFEFLPFGVRSAHLFMKMHPADTTYAIFAFTLSPASYVTTLEEKPKTTQVTKNEVPYVATFERFQGNERLCSDPRLWKFVDGLSPSKNELAGGFKILENSELPMCPIPPLLSRNVKLTKDDQEGLEIAPFVFCYYEPWPEKEIPVTAKQQSDAVPSTRRVSLGFSRASKSTPLEQGSETSFYSVALCVGKNIYITVDAVHIKLMRFILDEWLQVVPLRQIETNDSIREKMICKVSQMSTYTTYPAFKSYTQDGLSSQRYL</sequence>
<dbReference type="Proteomes" id="UP000823046">
    <property type="component" value="Unassembled WGS sequence"/>
</dbReference>
<protein>
    <submittedName>
        <fullName evidence="1">Uncharacterized protein</fullName>
    </submittedName>
</protein>
<dbReference type="EMBL" id="JADAQX010000401">
    <property type="protein sequence ID" value="KAF8820380.1"/>
    <property type="molecule type" value="Genomic_DNA"/>
</dbReference>
<reference evidence="1 2" key="1">
    <citation type="journal article" date="2020" name="bioRxiv">
        <title>Metabolic contributions of an alphaproteobacterial endosymbiont in the apicomplexan Cardiosporidium cionae.</title>
        <authorList>
            <person name="Hunter E.S."/>
            <person name="Paight C.J."/>
            <person name="Lane C.E."/>
        </authorList>
    </citation>
    <scope>NUCLEOTIDE SEQUENCE [LARGE SCALE GENOMIC DNA]</scope>
    <source>
        <strain evidence="1">ESH_2018</strain>
    </source>
</reference>
<accession>A0ABQ7J8T4</accession>
<evidence type="ECO:0000313" key="1">
    <source>
        <dbReference type="EMBL" id="KAF8820380.1"/>
    </source>
</evidence>